<evidence type="ECO:0000256" key="8">
    <source>
        <dbReference type="ARBA" id="ARBA00022840"/>
    </source>
</evidence>
<keyword evidence="10 11" id="KW-0346">Stress response</keyword>
<keyword evidence="5 11" id="KW-0479">Metal-binding</keyword>
<evidence type="ECO:0000256" key="11">
    <source>
        <dbReference type="HAMAP-Rule" id="MF_01497"/>
    </source>
</evidence>
<evidence type="ECO:0000256" key="7">
    <source>
        <dbReference type="ARBA" id="ARBA00022777"/>
    </source>
</evidence>
<dbReference type="STRING" id="1123510.GCA_000620025_00365"/>
<keyword evidence="2 11" id="KW-0723">Serine/threonine-protein kinase</keyword>
<dbReference type="SUPFAM" id="SSF56112">
    <property type="entry name" value="Protein kinase-like (PK-like)"/>
    <property type="match status" value="1"/>
</dbReference>
<gene>
    <name evidence="11" type="primary">srkA</name>
    <name evidence="13" type="ORF">ZBT109_1372</name>
</gene>
<organism evidence="13 14">
    <name type="scientific">Zymobacter palmae</name>
    <dbReference type="NCBI Taxonomy" id="33074"/>
    <lineage>
        <taxon>Bacteria</taxon>
        <taxon>Pseudomonadati</taxon>
        <taxon>Pseudomonadota</taxon>
        <taxon>Gammaproteobacteria</taxon>
        <taxon>Oceanospirillales</taxon>
        <taxon>Halomonadaceae</taxon>
        <taxon>Zymobacter group</taxon>
        <taxon>Zymobacter</taxon>
    </lineage>
</organism>
<dbReference type="HAMAP" id="MF_01497">
    <property type="entry name" value="SrkA_kinase"/>
    <property type="match status" value="1"/>
</dbReference>
<comment type="function">
    <text evidence="11">A protein kinase that phosphorylates Ser and Thr residues. Probably acts to suppress the effects of stress linked to accumulation of reactive oxygen species. Probably involved in the extracytoplasmic stress response.</text>
</comment>
<name>A0A348HET0_9GAMM</name>
<comment type="subunit">
    <text evidence="11">Monomer.</text>
</comment>
<evidence type="ECO:0000256" key="1">
    <source>
        <dbReference type="ARBA" id="ARBA00022490"/>
    </source>
</evidence>
<feature type="active site" evidence="11">
    <location>
        <position position="238"/>
    </location>
</feature>
<dbReference type="GO" id="GO:0004674">
    <property type="term" value="F:protein serine/threonine kinase activity"/>
    <property type="evidence" value="ECO:0007669"/>
    <property type="project" value="UniProtKB-UniRule"/>
</dbReference>
<evidence type="ECO:0000256" key="2">
    <source>
        <dbReference type="ARBA" id="ARBA00022527"/>
    </source>
</evidence>
<proteinExistence type="inferred from homology"/>
<dbReference type="NCBIfam" id="NF008738">
    <property type="entry name" value="PRK11768.1"/>
    <property type="match status" value="1"/>
</dbReference>
<evidence type="ECO:0000259" key="12">
    <source>
        <dbReference type="Pfam" id="PF01636"/>
    </source>
</evidence>
<dbReference type="Pfam" id="PF01636">
    <property type="entry name" value="APH"/>
    <property type="match status" value="1"/>
</dbReference>
<evidence type="ECO:0000256" key="10">
    <source>
        <dbReference type="ARBA" id="ARBA00023016"/>
    </source>
</evidence>
<comment type="cofactor">
    <cofactor evidence="11">
        <name>Mg(2+)</name>
        <dbReference type="ChEBI" id="CHEBI:18420"/>
    </cofactor>
</comment>
<dbReference type="PANTHER" id="PTHR39573:SF1">
    <property type="entry name" value="STRESS RESPONSE KINASE A"/>
    <property type="match status" value="1"/>
</dbReference>
<keyword evidence="7 11" id="KW-0418">Kinase</keyword>
<dbReference type="Gene3D" id="3.30.200.70">
    <property type="match status" value="1"/>
</dbReference>
<accession>A0A348HET0</accession>
<dbReference type="EMBL" id="AP018933">
    <property type="protein sequence ID" value="BBG30132.1"/>
    <property type="molecule type" value="Genomic_DNA"/>
</dbReference>
<dbReference type="KEGG" id="zpl:ZBT109_1372"/>
<dbReference type="GO" id="GO:0000287">
    <property type="term" value="F:magnesium ion binding"/>
    <property type="evidence" value="ECO:0007669"/>
    <property type="project" value="UniProtKB-UniRule"/>
</dbReference>
<feature type="domain" description="Aminoglycoside phosphotransferase" evidence="12">
    <location>
        <begin position="54"/>
        <end position="282"/>
    </location>
</feature>
<dbReference type="AlphaFoldDB" id="A0A348HET0"/>
<keyword evidence="9 11" id="KW-0460">Magnesium</keyword>
<evidence type="ECO:0000313" key="14">
    <source>
        <dbReference type="Proteomes" id="UP000267342"/>
    </source>
</evidence>
<dbReference type="Gene3D" id="1.20.1270.170">
    <property type="match status" value="1"/>
</dbReference>
<comment type="catalytic activity">
    <reaction evidence="11">
        <text>L-seryl-[protein] + ATP = O-phospho-L-seryl-[protein] + ADP + H(+)</text>
        <dbReference type="Rhea" id="RHEA:17989"/>
        <dbReference type="Rhea" id="RHEA-COMP:9863"/>
        <dbReference type="Rhea" id="RHEA-COMP:11604"/>
        <dbReference type="ChEBI" id="CHEBI:15378"/>
        <dbReference type="ChEBI" id="CHEBI:29999"/>
        <dbReference type="ChEBI" id="CHEBI:30616"/>
        <dbReference type="ChEBI" id="CHEBI:83421"/>
        <dbReference type="ChEBI" id="CHEBI:456216"/>
        <dbReference type="EC" id="2.7.11.1"/>
    </reaction>
</comment>
<feature type="active site" description="Proton acceptor" evidence="11">
    <location>
        <position position="220"/>
    </location>
</feature>
<evidence type="ECO:0000256" key="5">
    <source>
        <dbReference type="ARBA" id="ARBA00022723"/>
    </source>
</evidence>
<dbReference type="GO" id="GO:0005737">
    <property type="term" value="C:cytoplasm"/>
    <property type="evidence" value="ECO:0007669"/>
    <property type="project" value="UniProtKB-SubCell"/>
</dbReference>
<dbReference type="InterPro" id="IPR032882">
    <property type="entry name" value="SrkA/RdoA"/>
</dbReference>
<dbReference type="GO" id="GO:0005524">
    <property type="term" value="F:ATP binding"/>
    <property type="evidence" value="ECO:0007669"/>
    <property type="project" value="UniProtKB-UniRule"/>
</dbReference>
<keyword evidence="6 11" id="KW-0547">Nucleotide-binding</keyword>
<keyword evidence="1 11" id="KW-0963">Cytoplasm</keyword>
<comment type="similarity">
    <text evidence="11">Belongs to the SrkA/RdoA protein kinase family.</text>
</comment>
<dbReference type="GO" id="GO:0106310">
    <property type="term" value="F:protein serine kinase activity"/>
    <property type="evidence" value="ECO:0007669"/>
    <property type="project" value="RHEA"/>
</dbReference>
<keyword evidence="4 11" id="KW-0808">Transferase</keyword>
<evidence type="ECO:0000256" key="4">
    <source>
        <dbReference type="ARBA" id="ARBA00022679"/>
    </source>
</evidence>
<reference evidence="13 14" key="1">
    <citation type="submission" date="2018-09" db="EMBL/GenBank/DDBJ databases">
        <title>Zymobacter palmae IAM14233 (=T109) whole genome analysis.</title>
        <authorList>
            <person name="Yanase H."/>
        </authorList>
    </citation>
    <scope>NUCLEOTIDE SEQUENCE [LARGE SCALE GENOMIC DNA]</scope>
    <source>
        <strain evidence="13 14">IAM14233</strain>
    </source>
</reference>
<evidence type="ECO:0000256" key="6">
    <source>
        <dbReference type="ARBA" id="ARBA00022741"/>
    </source>
</evidence>
<dbReference type="EC" id="2.7.11.1" evidence="11"/>
<feature type="binding site" evidence="11">
    <location>
        <position position="238"/>
    </location>
    <ligand>
        <name>Mg(2+)</name>
        <dbReference type="ChEBI" id="CHEBI:18420"/>
    </ligand>
</feature>
<protein>
    <recommendedName>
        <fullName evidence="11">Stress response kinase A</fullName>
        <ecNumber evidence="11">2.7.11.1</ecNumber>
    </recommendedName>
    <alternativeName>
        <fullName evidence="11">Serine/threonine-protein kinase SrkA</fullName>
    </alternativeName>
</protein>
<dbReference type="InterPro" id="IPR002575">
    <property type="entry name" value="Aminoglycoside_PTrfase"/>
</dbReference>
<comment type="catalytic activity">
    <reaction evidence="11">
        <text>L-threonyl-[protein] + ATP = O-phospho-L-threonyl-[protein] + ADP + H(+)</text>
        <dbReference type="Rhea" id="RHEA:46608"/>
        <dbReference type="Rhea" id="RHEA-COMP:11060"/>
        <dbReference type="Rhea" id="RHEA-COMP:11605"/>
        <dbReference type="ChEBI" id="CHEBI:15378"/>
        <dbReference type="ChEBI" id="CHEBI:30013"/>
        <dbReference type="ChEBI" id="CHEBI:30616"/>
        <dbReference type="ChEBI" id="CHEBI:61977"/>
        <dbReference type="ChEBI" id="CHEBI:456216"/>
        <dbReference type="EC" id="2.7.11.1"/>
    </reaction>
</comment>
<evidence type="ECO:0000256" key="3">
    <source>
        <dbReference type="ARBA" id="ARBA00022553"/>
    </source>
</evidence>
<feature type="site" description="ATP" evidence="11">
    <location>
        <position position="54"/>
    </location>
</feature>
<comment type="subcellular location">
    <subcellularLocation>
        <location evidence="11">Cytoplasm</location>
    </subcellularLocation>
</comment>
<keyword evidence="14" id="KW-1185">Reference proteome</keyword>
<dbReference type="PANTHER" id="PTHR39573">
    <property type="entry name" value="STRESS RESPONSE KINASE A"/>
    <property type="match status" value="1"/>
</dbReference>
<dbReference type="Gene3D" id="1.10.510.10">
    <property type="entry name" value="Transferase(Phosphotransferase) domain 1"/>
    <property type="match status" value="1"/>
</dbReference>
<evidence type="ECO:0000313" key="13">
    <source>
        <dbReference type="EMBL" id="BBG30132.1"/>
    </source>
</evidence>
<dbReference type="InterPro" id="IPR011009">
    <property type="entry name" value="Kinase-like_dom_sf"/>
</dbReference>
<evidence type="ECO:0000256" key="9">
    <source>
        <dbReference type="ARBA" id="ARBA00022842"/>
    </source>
</evidence>
<keyword evidence="3 11" id="KW-0597">Phosphoprotein</keyword>
<keyword evidence="8 11" id="KW-0067">ATP-binding</keyword>
<feature type="binding site" evidence="11">
    <location>
        <position position="225"/>
    </location>
    <ligand>
        <name>Mg(2+)</name>
        <dbReference type="ChEBI" id="CHEBI:18420"/>
    </ligand>
</feature>
<sequence>MLESSGPLIVAGYPESVFMPETTAPFAHLSPDRVASAIESLGFYLQSEPFALNSYENRVYLFRDDDGQRWVAKFYRPERWSDAAILDEHRFITALAEEDVAVGTLWHDDDGQTLHRVDGYRLAIFQHIAGRAPSLDTPDDLFALGELIGKLHSVAQRCTLPNRPQLEWGAMARQARDTVLASAPLSTFQREAYQRVTDSLLRAFDALPQQEMVCHPVHGDCHIGNVLGDAEHGFALVDFDDCLTAPAVQDLWMFLSGDREDERRQQLSELIEGYESWHDFDRRQLVLIEPLATLRIMRHAAWLLARWSDPAFPVAFPDIKQSGFWDEHLRILEGQAQVLASPLQLA</sequence>
<dbReference type="Proteomes" id="UP000267342">
    <property type="component" value="Chromosome"/>
</dbReference>